<evidence type="ECO:0000313" key="1">
    <source>
        <dbReference type="EMBL" id="KAH7855376.1"/>
    </source>
</evidence>
<dbReference type="EMBL" id="CM037161">
    <property type="protein sequence ID" value="KAH7855376.1"/>
    <property type="molecule type" value="Genomic_DNA"/>
</dbReference>
<sequence length="197" mass="21269">MGRSVPLVSTVFLVLMLLMATEMGGRLAEGAKCDQPSGNFKGPCSTLTPDCSNTCHGEGFTLDKHNKIRRRKIAGWNIALVCMGILVLASAASAEDLSSLIVLACMDQDVASHSFGNTGGFICPFVPFLPVACILINTYLLINLGTSTWIRVSMWLIAGALVYVFYGRTHSSLLDAIYVPKVHADEINHNSSSQYQP</sequence>
<proteinExistence type="predicted"/>
<gene>
    <name evidence="1" type="ORF">Vadar_024150</name>
</gene>
<comment type="caution">
    <text evidence="1">The sequence shown here is derived from an EMBL/GenBank/DDBJ whole genome shotgun (WGS) entry which is preliminary data.</text>
</comment>
<organism evidence="1 2">
    <name type="scientific">Vaccinium darrowii</name>
    <dbReference type="NCBI Taxonomy" id="229202"/>
    <lineage>
        <taxon>Eukaryota</taxon>
        <taxon>Viridiplantae</taxon>
        <taxon>Streptophyta</taxon>
        <taxon>Embryophyta</taxon>
        <taxon>Tracheophyta</taxon>
        <taxon>Spermatophyta</taxon>
        <taxon>Magnoliopsida</taxon>
        <taxon>eudicotyledons</taxon>
        <taxon>Gunneridae</taxon>
        <taxon>Pentapetalae</taxon>
        <taxon>asterids</taxon>
        <taxon>Ericales</taxon>
        <taxon>Ericaceae</taxon>
        <taxon>Vaccinioideae</taxon>
        <taxon>Vaccinieae</taxon>
        <taxon>Vaccinium</taxon>
    </lineage>
</organism>
<evidence type="ECO:0000313" key="2">
    <source>
        <dbReference type="Proteomes" id="UP000828048"/>
    </source>
</evidence>
<accession>A0ACB7YPT6</accession>
<keyword evidence="2" id="KW-1185">Reference proteome</keyword>
<protein>
    <submittedName>
        <fullName evidence="1">Uncharacterized protein</fullName>
    </submittedName>
</protein>
<reference evidence="1 2" key="1">
    <citation type="journal article" date="2021" name="Hortic Res">
        <title>High-quality reference genome and annotation aids understanding of berry development for evergreen blueberry (Vaccinium darrowii).</title>
        <authorList>
            <person name="Yu J."/>
            <person name="Hulse-Kemp A.M."/>
            <person name="Babiker E."/>
            <person name="Staton M."/>
        </authorList>
    </citation>
    <scope>NUCLEOTIDE SEQUENCE [LARGE SCALE GENOMIC DNA]</scope>
    <source>
        <strain evidence="2">cv. NJ 8807/NJ 8810</strain>
        <tissue evidence="1">Young leaf</tissue>
    </source>
</reference>
<name>A0ACB7YPT6_9ERIC</name>
<dbReference type="Proteomes" id="UP000828048">
    <property type="component" value="Chromosome 11"/>
</dbReference>